<dbReference type="STRING" id="153971.AWC19_26890"/>
<dbReference type="EMBL" id="LQPJ01000059">
    <property type="protein sequence ID" value="ORW28573.1"/>
    <property type="molecule type" value="Genomic_DNA"/>
</dbReference>
<dbReference type="PROSITE" id="PS50932">
    <property type="entry name" value="HTH_LACI_2"/>
    <property type="match status" value="1"/>
</dbReference>
<dbReference type="Pfam" id="PF00356">
    <property type="entry name" value="LacI"/>
    <property type="match status" value="1"/>
</dbReference>
<sequence>MEAPVKRSAARAGRVATRGRVTIKDIARVAGVSVTTVSDALSGNGRLTSDTRRRVREIADELGYRPSAAARSLVGARTGLLLMSVSAPGTECSSLWNIDFFTNLMTAAAIRSAERGFALALSPASVPPNLSYDGAIVVDPTAADDGLLAQAARDGIPVVTVGRTPNGHPWVDNDYPTLIPAIMDHFRAAGARRPALLAGDPATSYVRDTVEQYTRWCRAHRCAARIAYVEDGITEESGRSAVKGLLSARTRSDAVLATLDRLALGVTAAVEELGLSVPDDVLVAALSDSATIRHSRVPITAIDLMPDQIGTVAVDSLIVRITGGAAPNRVVAGKLRPRASTCRQRGES</sequence>
<dbReference type="CDD" id="cd01392">
    <property type="entry name" value="HTH_LacI"/>
    <property type="match status" value="1"/>
</dbReference>
<evidence type="ECO:0000313" key="5">
    <source>
        <dbReference type="EMBL" id="ORW28573.1"/>
    </source>
</evidence>
<dbReference type="GO" id="GO:0000976">
    <property type="term" value="F:transcription cis-regulatory region binding"/>
    <property type="evidence" value="ECO:0007669"/>
    <property type="project" value="TreeGrafter"/>
</dbReference>
<dbReference type="InterPro" id="IPR046335">
    <property type="entry name" value="LacI/GalR-like_sensor"/>
</dbReference>
<dbReference type="InterPro" id="IPR000843">
    <property type="entry name" value="HTH_LacI"/>
</dbReference>
<organism evidence="5 6">
    <name type="scientific">Mycobacterium palustre</name>
    <dbReference type="NCBI Taxonomy" id="153971"/>
    <lineage>
        <taxon>Bacteria</taxon>
        <taxon>Bacillati</taxon>
        <taxon>Actinomycetota</taxon>
        <taxon>Actinomycetes</taxon>
        <taxon>Mycobacteriales</taxon>
        <taxon>Mycobacteriaceae</taxon>
        <taxon>Mycobacterium</taxon>
        <taxon>Mycobacterium simiae complex</taxon>
    </lineage>
</organism>
<proteinExistence type="predicted"/>
<accession>A0A1X1ZWM2</accession>
<reference evidence="5 6" key="1">
    <citation type="submission" date="2016-01" db="EMBL/GenBank/DDBJ databases">
        <title>The new phylogeny of the genus Mycobacterium.</title>
        <authorList>
            <person name="Tarcisio F."/>
            <person name="Conor M."/>
            <person name="Antonella G."/>
            <person name="Elisabetta G."/>
            <person name="Giulia F.S."/>
            <person name="Sara T."/>
            <person name="Anna F."/>
            <person name="Clotilde B."/>
            <person name="Roberto B."/>
            <person name="Veronica D.S."/>
            <person name="Fabio R."/>
            <person name="Monica P."/>
            <person name="Olivier J."/>
            <person name="Enrico T."/>
            <person name="Nicola S."/>
        </authorList>
    </citation>
    <scope>NUCLEOTIDE SEQUENCE [LARGE SCALE GENOMIC DNA]</scope>
    <source>
        <strain evidence="5 6">DSM 44572</strain>
    </source>
</reference>
<dbReference type="SUPFAM" id="SSF53822">
    <property type="entry name" value="Periplasmic binding protein-like I"/>
    <property type="match status" value="1"/>
</dbReference>
<name>A0A1X1ZWM2_9MYCO</name>
<dbReference type="Gene3D" id="3.40.50.2300">
    <property type="match status" value="2"/>
</dbReference>
<evidence type="ECO:0000256" key="3">
    <source>
        <dbReference type="ARBA" id="ARBA00023163"/>
    </source>
</evidence>
<dbReference type="AlphaFoldDB" id="A0A1X1ZWM2"/>
<evidence type="ECO:0000313" key="6">
    <source>
        <dbReference type="Proteomes" id="UP000193529"/>
    </source>
</evidence>
<evidence type="ECO:0000256" key="2">
    <source>
        <dbReference type="ARBA" id="ARBA00023125"/>
    </source>
</evidence>
<dbReference type="SUPFAM" id="SSF47413">
    <property type="entry name" value="lambda repressor-like DNA-binding domains"/>
    <property type="match status" value="1"/>
</dbReference>
<dbReference type="InterPro" id="IPR028082">
    <property type="entry name" value="Peripla_BP_I"/>
</dbReference>
<keyword evidence="6" id="KW-1185">Reference proteome</keyword>
<dbReference type="Gene3D" id="1.10.260.40">
    <property type="entry name" value="lambda repressor-like DNA-binding domains"/>
    <property type="match status" value="1"/>
</dbReference>
<dbReference type="Pfam" id="PF13377">
    <property type="entry name" value="Peripla_BP_3"/>
    <property type="match status" value="1"/>
</dbReference>
<comment type="caution">
    <text evidence="5">The sequence shown here is derived from an EMBL/GenBank/DDBJ whole genome shotgun (WGS) entry which is preliminary data.</text>
</comment>
<keyword evidence="1" id="KW-0805">Transcription regulation</keyword>
<dbReference type="Proteomes" id="UP000193529">
    <property type="component" value="Unassembled WGS sequence"/>
</dbReference>
<feature type="domain" description="HTH lacI-type" evidence="4">
    <location>
        <begin position="21"/>
        <end position="75"/>
    </location>
</feature>
<dbReference type="PANTHER" id="PTHR30146">
    <property type="entry name" value="LACI-RELATED TRANSCRIPTIONAL REPRESSOR"/>
    <property type="match status" value="1"/>
</dbReference>
<keyword evidence="3" id="KW-0804">Transcription</keyword>
<keyword evidence="2" id="KW-0238">DNA-binding</keyword>
<dbReference type="InterPro" id="IPR010982">
    <property type="entry name" value="Lambda_DNA-bd_dom_sf"/>
</dbReference>
<dbReference type="GO" id="GO:0003700">
    <property type="term" value="F:DNA-binding transcription factor activity"/>
    <property type="evidence" value="ECO:0007669"/>
    <property type="project" value="TreeGrafter"/>
</dbReference>
<evidence type="ECO:0000259" key="4">
    <source>
        <dbReference type="PROSITE" id="PS50932"/>
    </source>
</evidence>
<dbReference type="PROSITE" id="PS00356">
    <property type="entry name" value="HTH_LACI_1"/>
    <property type="match status" value="1"/>
</dbReference>
<dbReference type="SMART" id="SM00354">
    <property type="entry name" value="HTH_LACI"/>
    <property type="match status" value="1"/>
</dbReference>
<protein>
    <recommendedName>
        <fullName evidence="4">HTH lacI-type domain-containing protein</fullName>
    </recommendedName>
</protein>
<dbReference type="PANTHER" id="PTHR30146:SF153">
    <property type="entry name" value="LACTOSE OPERON REPRESSOR"/>
    <property type="match status" value="1"/>
</dbReference>
<gene>
    <name evidence="5" type="ORF">AWC19_26890</name>
</gene>
<evidence type="ECO:0000256" key="1">
    <source>
        <dbReference type="ARBA" id="ARBA00023015"/>
    </source>
</evidence>